<dbReference type="OrthoDB" id="9775735at2"/>
<evidence type="ECO:0000256" key="4">
    <source>
        <dbReference type="ARBA" id="ARBA00022475"/>
    </source>
</evidence>
<keyword evidence="6 8" id="KW-1133">Transmembrane helix</keyword>
<evidence type="ECO:0000256" key="8">
    <source>
        <dbReference type="SAM" id="Phobius"/>
    </source>
</evidence>
<evidence type="ECO:0000256" key="2">
    <source>
        <dbReference type="ARBA" id="ARBA00005658"/>
    </source>
</evidence>
<dbReference type="NCBIfam" id="TIGR00842">
    <property type="entry name" value="bcct"/>
    <property type="match status" value="1"/>
</dbReference>
<evidence type="ECO:0000256" key="7">
    <source>
        <dbReference type="ARBA" id="ARBA00023136"/>
    </source>
</evidence>
<feature type="transmembrane region" description="Helical" evidence="8">
    <location>
        <begin position="436"/>
        <end position="457"/>
    </location>
</feature>
<comment type="subcellular location">
    <subcellularLocation>
        <location evidence="1">Cell membrane</location>
        <topology evidence="1">Multi-pass membrane protein</topology>
    </subcellularLocation>
</comment>
<feature type="transmembrane region" description="Helical" evidence="8">
    <location>
        <begin position="134"/>
        <end position="154"/>
    </location>
</feature>
<dbReference type="PANTHER" id="PTHR30047">
    <property type="entry name" value="HIGH-AFFINITY CHOLINE TRANSPORT PROTEIN-RELATED"/>
    <property type="match status" value="1"/>
</dbReference>
<evidence type="ECO:0000256" key="6">
    <source>
        <dbReference type="ARBA" id="ARBA00022989"/>
    </source>
</evidence>
<feature type="transmembrane region" description="Helical" evidence="8">
    <location>
        <begin position="257"/>
        <end position="280"/>
    </location>
</feature>
<evidence type="ECO:0000256" key="3">
    <source>
        <dbReference type="ARBA" id="ARBA00022448"/>
    </source>
</evidence>
<dbReference type="InterPro" id="IPR000060">
    <property type="entry name" value="BCCT_transptr"/>
</dbReference>
<feature type="transmembrane region" description="Helical" evidence="8">
    <location>
        <begin position="85"/>
        <end position="106"/>
    </location>
</feature>
<dbReference type="GO" id="GO:0022857">
    <property type="term" value="F:transmembrane transporter activity"/>
    <property type="evidence" value="ECO:0007669"/>
    <property type="project" value="InterPro"/>
</dbReference>
<feature type="transmembrane region" description="Helical" evidence="8">
    <location>
        <begin position="341"/>
        <end position="359"/>
    </location>
</feature>
<dbReference type="RefSeq" id="WP_160196488.1">
    <property type="nucleotide sequence ID" value="NZ_QXXA01000004.1"/>
</dbReference>
<dbReference type="PANTHER" id="PTHR30047:SF7">
    <property type="entry name" value="HIGH-AFFINITY CHOLINE TRANSPORT PROTEIN"/>
    <property type="match status" value="1"/>
</dbReference>
<dbReference type="AlphaFoldDB" id="A0A845QTZ6"/>
<dbReference type="GO" id="GO:0005886">
    <property type="term" value="C:plasma membrane"/>
    <property type="evidence" value="ECO:0007669"/>
    <property type="project" value="UniProtKB-SubCell"/>
</dbReference>
<keyword evidence="3" id="KW-0813">Transport</keyword>
<accession>A0A845QTZ6</accession>
<proteinExistence type="inferred from homology"/>
<protein>
    <submittedName>
        <fullName evidence="9">BCCT family transporter</fullName>
    </submittedName>
</protein>
<keyword evidence="7 8" id="KW-0472">Membrane</keyword>
<evidence type="ECO:0000256" key="1">
    <source>
        <dbReference type="ARBA" id="ARBA00004651"/>
    </source>
</evidence>
<feature type="transmembrane region" description="Helical" evidence="8">
    <location>
        <begin position="185"/>
        <end position="204"/>
    </location>
</feature>
<feature type="transmembrane region" description="Helical" evidence="8">
    <location>
        <begin position="463"/>
        <end position="481"/>
    </location>
</feature>
<keyword evidence="4" id="KW-1003">Cell membrane</keyword>
<keyword evidence="10" id="KW-1185">Reference proteome</keyword>
<comment type="similarity">
    <text evidence="2">Belongs to the BCCT transporter (TC 2.A.15) family.</text>
</comment>
<feature type="transmembrane region" description="Helical" evidence="8">
    <location>
        <begin position="45"/>
        <end position="65"/>
    </location>
</feature>
<feature type="transmembrane region" description="Helical" evidence="8">
    <location>
        <begin position="395"/>
        <end position="415"/>
    </location>
</feature>
<dbReference type="EMBL" id="QXXA01000004">
    <property type="protein sequence ID" value="NBI06005.1"/>
    <property type="molecule type" value="Genomic_DNA"/>
</dbReference>
<feature type="transmembrane region" description="Helical" evidence="8">
    <location>
        <begin position="7"/>
        <end position="25"/>
    </location>
</feature>
<feature type="transmembrane region" description="Helical" evidence="8">
    <location>
        <begin position="312"/>
        <end position="329"/>
    </location>
</feature>
<reference evidence="9 10" key="1">
    <citation type="submission" date="2018-08" db="EMBL/GenBank/DDBJ databases">
        <title>Murine metabolic-syndrome-specific gut microbial biobank.</title>
        <authorList>
            <person name="Liu C."/>
        </authorList>
    </citation>
    <scope>NUCLEOTIDE SEQUENCE [LARGE SCALE GENOMIC DNA]</scope>
    <source>
        <strain evidence="9 10">583</strain>
    </source>
</reference>
<evidence type="ECO:0000256" key="5">
    <source>
        <dbReference type="ARBA" id="ARBA00022692"/>
    </source>
</evidence>
<feature type="transmembrane region" description="Helical" evidence="8">
    <location>
        <begin position="224"/>
        <end position="245"/>
    </location>
</feature>
<evidence type="ECO:0000313" key="10">
    <source>
        <dbReference type="Proteomes" id="UP000467132"/>
    </source>
</evidence>
<keyword evidence="5 8" id="KW-0812">Transmembrane</keyword>
<evidence type="ECO:0000313" key="9">
    <source>
        <dbReference type="EMBL" id="NBI06005.1"/>
    </source>
</evidence>
<name>A0A845QTZ6_9CLOT</name>
<dbReference type="Proteomes" id="UP000467132">
    <property type="component" value="Unassembled WGS sequence"/>
</dbReference>
<organism evidence="9 10">
    <name type="scientific">Senegalia massiliensis</name>
    <dbReference type="NCBI Taxonomy" id="1720316"/>
    <lineage>
        <taxon>Bacteria</taxon>
        <taxon>Bacillati</taxon>
        <taxon>Bacillota</taxon>
        <taxon>Clostridia</taxon>
        <taxon>Eubacteriales</taxon>
        <taxon>Clostridiaceae</taxon>
        <taxon>Senegalia</taxon>
    </lineage>
</organism>
<comment type="caution">
    <text evidence="9">The sequence shown here is derived from an EMBL/GenBank/DDBJ whole genome shotgun (WGS) entry which is preliminary data.</text>
</comment>
<gene>
    <name evidence="9" type="ORF">D3Z33_03920</name>
</gene>
<dbReference type="Pfam" id="PF02028">
    <property type="entry name" value="BCCT"/>
    <property type="match status" value="1"/>
</dbReference>
<sequence>MEKKDNHVYFISLFIVLGFSLWGIVSPNSFGNIANNVFSFLTEKFGWFYLMSMFFFVAFVLTLAFSKYGRIKLGDDDSKPEYSYISWFAMLFSAGMGIGLVFWGVAEPLNHFLNPVGVSPGTQEAANFSMFTSFIHWGVHPWANYAVVAMPLAYMQFRKKKPALISSIFIPILGEERVRGPIGKFIDILAIFATVAGVATSLGLGVLQINSGLNYLFGVPINNLIQIIIIVTVTILFMVSAITGLDKGILFLSNSNITLASILMILTLILGPTLAIINMFTNSIGAFLSGFVRESFFINAFSDNSWIGGWKIFYWAWWIAWAPFVGSFIARISKGRTIKEFILGVSLVPALGSFLWFAIFGTTAMNLGTEVATEAVKVTETALFVVMEHVPLGSIISFVTVLLLCTFFITSADSATFVLGMMSKNGDLNPPTNTKIIWGAIQSMMAFALMFSGGLQALQTSSIVAAFPFAMVMIFGAFSFLKALKEENINNINNINKNKVKNIS</sequence>